<proteinExistence type="predicted"/>
<feature type="transmembrane region" description="Helical" evidence="6">
    <location>
        <begin position="158"/>
        <end position="174"/>
    </location>
</feature>
<evidence type="ECO:0000256" key="1">
    <source>
        <dbReference type="ARBA" id="ARBA00004651"/>
    </source>
</evidence>
<feature type="transmembrane region" description="Helical" evidence="6">
    <location>
        <begin position="271"/>
        <end position="291"/>
    </location>
</feature>
<evidence type="ECO:0000313" key="8">
    <source>
        <dbReference type="EMBL" id="KLV11492.1"/>
    </source>
</evidence>
<dbReference type="GO" id="GO:0005886">
    <property type="term" value="C:plasma membrane"/>
    <property type="evidence" value="ECO:0007669"/>
    <property type="project" value="UniProtKB-SubCell"/>
</dbReference>
<dbReference type="InterPro" id="IPR037185">
    <property type="entry name" value="EmrE-like"/>
</dbReference>
<dbReference type="Pfam" id="PF00892">
    <property type="entry name" value="EamA"/>
    <property type="match status" value="2"/>
</dbReference>
<dbReference type="InterPro" id="IPR051258">
    <property type="entry name" value="Diverse_Substrate_Transporter"/>
</dbReference>
<evidence type="ECO:0000313" key="9">
    <source>
        <dbReference type="Proteomes" id="UP000035909"/>
    </source>
</evidence>
<dbReference type="OrthoDB" id="7065924at2"/>
<feature type="transmembrane region" description="Helical" evidence="6">
    <location>
        <begin position="245"/>
        <end position="265"/>
    </location>
</feature>
<keyword evidence="5 6" id="KW-0472">Membrane</keyword>
<feature type="transmembrane region" description="Helical" evidence="6">
    <location>
        <begin position="98"/>
        <end position="114"/>
    </location>
</feature>
<evidence type="ECO:0000256" key="3">
    <source>
        <dbReference type="ARBA" id="ARBA00022692"/>
    </source>
</evidence>
<feature type="transmembrane region" description="Helical" evidence="6">
    <location>
        <begin position="210"/>
        <end position="233"/>
    </location>
</feature>
<accession>A0A0J1KAZ4</accession>
<gene>
    <name evidence="8" type="ORF">ABT57_01710</name>
</gene>
<feature type="transmembrane region" description="Helical" evidence="6">
    <location>
        <begin position="121"/>
        <end position="138"/>
    </location>
</feature>
<dbReference type="PANTHER" id="PTHR42920:SF24">
    <property type="entry name" value="AROMATIC AMINO ACID EXPORTER YDDG"/>
    <property type="match status" value="1"/>
</dbReference>
<feature type="domain" description="EamA" evidence="7">
    <location>
        <begin position="9"/>
        <end position="138"/>
    </location>
</feature>
<evidence type="ECO:0000256" key="5">
    <source>
        <dbReference type="ARBA" id="ARBA00023136"/>
    </source>
</evidence>
<evidence type="ECO:0000259" key="7">
    <source>
        <dbReference type="Pfam" id="PF00892"/>
    </source>
</evidence>
<evidence type="ECO:0000256" key="2">
    <source>
        <dbReference type="ARBA" id="ARBA00022475"/>
    </source>
</evidence>
<feature type="domain" description="EamA" evidence="7">
    <location>
        <begin position="160"/>
        <end position="284"/>
    </location>
</feature>
<dbReference type="STRING" id="320778.ABT57_01710"/>
<keyword evidence="4 6" id="KW-1133">Transmembrane helix</keyword>
<dbReference type="SUPFAM" id="SSF103481">
    <property type="entry name" value="Multidrug resistance efflux transporter EmrE"/>
    <property type="match status" value="1"/>
</dbReference>
<evidence type="ECO:0000256" key="6">
    <source>
        <dbReference type="SAM" id="Phobius"/>
    </source>
</evidence>
<feature type="transmembrane region" description="Helical" evidence="6">
    <location>
        <begin position="65"/>
        <end position="86"/>
    </location>
</feature>
<dbReference type="PATRIC" id="fig|320778.3.peg.364"/>
<dbReference type="EMBL" id="LDOU01000002">
    <property type="protein sequence ID" value="KLV11492.1"/>
    <property type="molecule type" value="Genomic_DNA"/>
</dbReference>
<dbReference type="NCBIfam" id="NF008676">
    <property type="entry name" value="PRK11689.1"/>
    <property type="match status" value="1"/>
</dbReference>
<feature type="transmembrane region" description="Helical" evidence="6">
    <location>
        <begin position="7"/>
        <end position="29"/>
    </location>
</feature>
<keyword evidence="2" id="KW-1003">Cell membrane</keyword>
<keyword evidence="3 6" id="KW-0812">Transmembrane</keyword>
<dbReference type="Proteomes" id="UP000035909">
    <property type="component" value="Unassembled WGS sequence"/>
</dbReference>
<feature type="transmembrane region" description="Helical" evidence="6">
    <location>
        <begin position="35"/>
        <end position="53"/>
    </location>
</feature>
<dbReference type="AlphaFoldDB" id="A0A0J1KAZ4"/>
<keyword evidence="9" id="KW-1185">Reference proteome</keyword>
<comment type="subcellular location">
    <subcellularLocation>
        <location evidence="1">Cell membrane</location>
        <topology evidence="1">Multi-pass membrane protein</topology>
    </subcellularLocation>
</comment>
<evidence type="ECO:0000256" key="4">
    <source>
        <dbReference type="ARBA" id="ARBA00022989"/>
    </source>
</evidence>
<comment type="caution">
    <text evidence="8">The sequence shown here is derived from an EMBL/GenBank/DDBJ whole genome shotgun (WGS) entry which is preliminary data.</text>
</comment>
<organism evidence="8 9">
    <name type="scientific">Photobacterium ganghwense</name>
    <dbReference type="NCBI Taxonomy" id="320778"/>
    <lineage>
        <taxon>Bacteria</taxon>
        <taxon>Pseudomonadati</taxon>
        <taxon>Pseudomonadota</taxon>
        <taxon>Gammaproteobacteria</taxon>
        <taxon>Vibrionales</taxon>
        <taxon>Vibrionaceae</taxon>
        <taxon>Photobacterium</taxon>
    </lineage>
</organism>
<reference evidence="8 9" key="1">
    <citation type="submission" date="2015-05" db="EMBL/GenBank/DDBJ databases">
        <title>Photobacterium galathea sp. nov.</title>
        <authorList>
            <person name="Machado H."/>
            <person name="Gram L."/>
        </authorList>
    </citation>
    <scope>NUCLEOTIDE SEQUENCE [LARGE SCALE GENOMIC DNA]</scope>
    <source>
        <strain evidence="8 9">DSM 22954</strain>
    </source>
</reference>
<dbReference type="RefSeq" id="WP_047883451.1">
    <property type="nucleotide sequence ID" value="NZ_CP071325.1"/>
</dbReference>
<protein>
    <submittedName>
        <fullName evidence="8">Aromatic amino acid exporter</fullName>
    </submittedName>
</protein>
<sequence>MLGTHKYTLAGCLAILMWSTIVAFIRNVAEQLGPVGGAAMIYTVSTALLAIFIGLPRPGRFSPKYLLVGGALFVSYEMCLALALGMANDRHQTVEMGVINYLWPCLTVLLAVMVSKKRVSLLLYPALALAFLGVAWTVSGDEGLSLSQIAANVATNPVSYTLAFVGAFIWAVYCNVTKRLANGENAITWFFMATALALWAKYFMSDEPAMVWSMGAVTDLLFAAVAMGAGYALWNIGIIGGNMMLLATLSYFTPIFSTFFAAVLLDIELTTAFWQGVIMVTLASLACWWLTRKT</sequence>
<name>A0A0J1KAZ4_9GAMM</name>
<dbReference type="InterPro" id="IPR000620">
    <property type="entry name" value="EamA_dom"/>
</dbReference>
<dbReference type="PANTHER" id="PTHR42920">
    <property type="entry name" value="OS03G0707200 PROTEIN-RELATED"/>
    <property type="match status" value="1"/>
</dbReference>
<feature type="transmembrane region" description="Helical" evidence="6">
    <location>
        <begin position="186"/>
        <end position="204"/>
    </location>
</feature>